<dbReference type="Proteomes" id="UP000555728">
    <property type="component" value="Unassembled WGS sequence"/>
</dbReference>
<dbReference type="NCBIfam" id="TIGR00254">
    <property type="entry name" value="GGDEF"/>
    <property type="match status" value="1"/>
</dbReference>
<dbReference type="InterPro" id="IPR050469">
    <property type="entry name" value="Diguanylate_Cyclase"/>
</dbReference>
<dbReference type="CDD" id="cd01949">
    <property type="entry name" value="GGDEF"/>
    <property type="match status" value="1"/>
</dbReference>
<dbReference type="GO" id="GO:0052621">
    <property type="term" value="F:diguanylate cyclase activity"/>
    <property type="evidence" value="ECO:0007669"/>
    <property type="project" value="UniProtKB-EC"/>
</dbReference>
<evidence type="ECO:0000313" key="5">
    <source>
        <dbReference type="EMBL" id="MBB4287458.1"/>
    </source>
</evidence>
<comment type="caution">
    <text evidence="5">The sequence shown here is derived from an EMBL/GenBank/DDBJ whole genome shotgun (WGS) entry which is preliminary data.</text>
</comment>
<dbReference type="EC" id="2.7.7.65" evidence="1"/>
<dbReference type="PANTHER" id="PTHR45138">
    <property type="entry name" value="REGULATORY COMPONENTS OF SENSORY TRANSDUCTION SYSTEM"/>
    <property type="match status" value="1"/>
</dbReference>
<gene>
    <name evidence="5" type="ORF">GGD88_003206</name>
</gene>
<evidence type="ECO:0000259" key="4">
    <source>
        <dbReference type="PROSITE" id="PS50887"/>
    </source>
</evidence>
<evidence type="ECO:0000256" key="2">
    <source>
        <dbReference type="ARBA" id="ARBA00034247"/>
    </source>
</evidence>
<reference evidence="5 6" key="1">
    <citation type="submission" date="2020-08" db="EMBL/GenBank/DDBJ databases">
        <title>Genome sequencing of Purple Non-Sulfur Bacteria from various extreme environments.</title>
        <authorList>
            <person name="Mayer M."/>
        </authorList>
    </citation>
    <scope>NUCLEOTIDE SEQUENCE [LARGE SCALE GENOMIC DNA]</scope>
    <source>
        <strain evidence="5 6">JA135</strain>
    </source>
</reference>
<feature type="domain" description="GGDEF" evidence="4">
    <location>
        <begin position="127"/>
        <end position="258"/>
    </location>
</feature>
<dbReference type="PANTHER" id="PTHR45138:SF9">
    <property type="entry name" value="DIGUANYLATE CYCLASE DGCM-RELATED"/>
    <property type="match status" value="1"/>
</dbReference>
<dbReference type="SUPFAM" id="SSF55073">
    <property type="entry name" value="Nucleotide cyclase"/>
    <property type="match status" value="1"/>
</dbReference>
<feature type="compositionally biased region" description="Basic and acidic residues" evidence="3">
    <location>
        <begin position="240"/>
        <end position="258"/>
    </location>
</feature>
<evidence type="ECO:0000313" key="6">
    <source>
        <dbReference type="Proteomes" id="UP000555728"/>
    </source>
</evidence>
<keyword evidence="6" id="KW-1185">Reference proteome</keyword>
<protein>
    <recommendedName>
        <fullName evidence="1">diguanylate cyclase</fullName>
        <ecNumber evidence="1">2.7.7.65</ecNumber>
    </recommendedName>
</protein>
<dbReference type="RefSeq" id="WP_184437212.1">
    <property type="nucleotide sequence ID" value="NZ_JACIGI010000037.1"/>
</dbReference>
<name>A0A7W6WM70_9PROT</name>
<comment type="catalytic activity">
    <reaction evidence="2">
        <text>2 GTP = 3',3'-c-di-GMP + 2 diphosphate</text>
        <dbReference type="Rhea" id="RHEA:24898"/>
        <dbReference type="ChEBI" id="CHEBI:33019"/>
        <dbReference type="ChEBI" id="CHEBI:37565"/>
        <dbReference type="ChEBI" id="CHEBI:58805"/>
        <dbReference type="EC" id="2.7.7.65"/>
    </reaction>
</comment>
<organism evidence="5 6">
    <name type="scientific">Roseospira goensis</name>
    <dbReference type="NCBI Taxonomy" id="391922"/>
    <lineage>
        <taxon>Bacteria</taxon>
        <taxon>Pseudomonadati</taxon>
        <taxon>Pseudomonadota</taxon>
        <taxon>Alphaproteobacteria</taxon>
        <taxon>Rhodospirillales</taxon>
        <taxon>Rhodospirillaceae</taxon>
        <taxon>Roseospira</taxon>
    </lineage>
</organism>
<dbReference type="PROSITE" id="PS50887">
    <property type="entry name" value="GGDEF"/>
    <property type="match status" value="1"/>
</dbReference>
<feature type="region of interest" description="Disordered" evidence="3">
    <location>
        <begin position="237"/>
        <end position="258"/>
    </location>
</feature>
<dbReference type="InterPro" id="IPR000160">
    <property type="entry name" value="GGDEF_dom"/>
</dbReference>
<accession>A0A7W6WM70</accession>
<dbReference type="EMBL" id="JACIGI010000037">
    <property type="protein sequence ID" value="MBB4287458.1"/>
    <property type="molecule type" value="Genomic_DNA"/>
</dbReference>
<dbReference type="AlphaFoldDB" id="A0A7W6WM70"/>
<dbReference type="Gene3D" id="3.30.70.270">
    <property type="match status" value="1"/>
</dbReference>
<evidence type="ECO:0000256" key="3">
    <source>
        <dbReference type="SAM" id="MobiDB-lite"/>
    </source>
</evidence>
<dbReference type="InterPro" id="IPR029787">
    <property type="entry name" value="Nucleotide_cyclase"/>
</dbReference>
<dbReference type="Pfam" id="PF00990">
    <property type="entry name" value="GGDEF"/>
    <property type="match status" value="1"/>
</dbReference>
<dbReference type="InterPro" id="IPR043128">
    <property type="entry name" value="Rev_trsase/Diguanyl_cyclase"/>
</dbReference>
<evidence type="ECO:0000256" key="1">
    <source>
        <dbReference type="ARBA" id="ARBA00012528"/>
    </source>
</evidence>
<proteinExistence type="predicted"/>
<dbReference type="SMART" id="SM00267">
    <property type="entry name" value="GGDEF"/>
    <property type="match status" value="1"/>
</dbReference>
<sequence>MGKDKDMNKGSVSMSEAARTYTRVARDRGGRTPQGAGGLSFEAGRYGGIPQADLTPAVLSAVTGFVTEIGRLNEIIRKRDEEAALLRQRLALAETFTVIDATSELRTRHAFLQELTRMIAYAGGHARNISLILLTLEGFSPTGTAPAGWAAEEALRQVATALSDSTRTSDLLGRLGPEQFGAVLMDTDEPAAAMIATRMCKAITGRPLAGRHRDVYVAASFGLCRLRPDRSLEDTLAAADADRQRRLSDADPARATRP</sequence>